<organism evidence="1 2">
    <name type="scientific">Acaulospora colombiana</name>
    <dbReference type="NCBI Taxonomy" id="27376"/>
    <lineage>
        <taxon>Eukaryota</taxon>
        <taxon>Fungi</taxon>
        <taxon>Fungi incertae sedis</taxon>
        <taxon>Mucoromycota</taxon>
        <taxon>Glomeromycotina</taxon>
        <taxon>Glomeromycetes</taxon>
        <taxon>Diversisporales</taxon>
        <taxon>Acaulosporaceae</taxon>
        <taxon>Acaulospora</taxon>
    </lineage>
</organism>
<proteinExistence type="predicted"/>
<name>A0ACA9M8F0_9GLOM</name>
<accession>A0ACA9M8F0</accession>
<comment type="caution">
    <text evidence="1">The sequence shown here is derived from an EMBL/GenBank/DDBJ whole genome shotgun (WGS) entry which is preliminary data.</text>
</comment>
<sequence>MKSLYNILLLVSLYLLVVPTNSNFTYVENLSETTLPGSPPHISQIGTYEDGTILLRIYRINATEVNNTYCTEKKLFLRVIHLNGSVTEINVDLQLDPINYCPVMNKTDNSTINNNPIGIYPIGDQFILVCYTTPQDYSNPYSYQEWGGIIDWSGSLKSRMNFGPSYVSSDNNWDPQSSITQNINTNQGFLRAFAIRQSDNNQSQEYGYQQYLVDDYGNMTLLVNGSIPVPLQTSSSSLTTMSTIDGGYAIIYANSSNYDPSDPLLTTRGGIYATFIPYNQSISVMYLLYRTSLNVTFGQIYCGLMSVGVGHVCTCPASSTNIVTSTNGTTLTNITTNYLQVYFLSTGSVLNSSLITEIQSLPGAQAASWAVESMVYGGFILEYPDTNGTYVTVYDNNDAFYPLTNLPIPIPTDEFYARGIMNNNNTYVLSQPPTPHSYANWSLFTYQLPNFLKGLDHGYGSVVVNNTLPPLNATISSTPSNISITFYDPVILSSGNVTIYQYSETGNNFRLRISAMMDEYCDISQDGLTVTLKIFGSTFNLYNTTYFVKMDNNFVKIEAAFGTLCLVPDATEKFNSLSSLEKSEYIDGLLTQLSDALPVRRARLTSNKRFQFINSSDQIIVALRINMTINNEEITVPGVVSNLNDMIINKKITTISLGNYTRDLDPAYGFRLQYNLWEQDKNLIIAIIAPYVFYMAVAALTYYLDKLIDVTKLEETAKEIKNKVVKWWMVNIKGKEEGVNLIKNHKGDIIKKKDEIEKFIDGLIKDNSNLISFTMIFSVIDKDAMSIVKEITDSTLDAKIKTLNEFMAQARKDVEAATNKMIDNEEKVESNEISVESKEEGAESSEEDAESNGETVTTDLETVIIDEENANLDKRSAEANKEKVESDEEKRSNEIRKKMTEIKDYLENSTSKATMIAGLSIESLIELPKYFGTKNDKESNLGDEESRSLVTYVQ</sequence>
<gene>
    <name evidence="1" type="ORF">ACOLOM_LOCUS5308</name>
</gene>
<evidence type="ECO:0000313" key="2">
    <source>
        <dbReference type="Proteomes" id="UP000789525"/>
    </source>
</evidence>
<reference evidence="1" key="1">
    <citation type="submission" date="2021-06" db="EMBL/GenBank/DDBJ databases">
        <authorList>
            <person name="Kallberg Y."/>
            <person name="Tangrot J."/>
            <person name="Rosling A."/>
        </authorList>
    </citation>
    <scope>NUCLEOTIDE SEQUENCE</scope>
    <source>
        <strain evidence="1">CL356</strain>
    </source>
</reference>
<keyword evidence="2" id="KW-1185">Reference proteome</keyword>
<protein>
    <submittedName>
        <fullName evidence="1">184_t:CDS:1</fullName>
    </submittedName>
</protein>
<dbReference type="Proteomes" id="UP000789525">
    <property type="component" value="Unassembled WGS sequence"/>
</dbReference>
<dbReference type="EMBL" id="CAJVPT010009593">
    <property type="protein sequence ID" value="CAG8563046.1"/>
    <property type="molecule type" value="Genomic_DNA"/>
</dbReference>
<evidence type="ECO:0000313" key="1">
    <source>
        <dbReference type="EMBL" id="CAG8563046.1"/>
    </source>
</evidence>